<dbReference type="GO" id="GO:0016705">
    <property type="term" value="F:oxidoreductase activity, acting on paired donors, with incorporation or reduction of molecular oxygen"/>
    <property type="evidence" value="ECO:0007669"/>
    <property type="project" value="InterPro"/>
</dbReference>
<keyword evidence="1" id="KW-0560">Oxidoreductase</keyword>
<sequence length="292" mass="30519">MTTIGTVFLPGLPPEQLRRVAEAAEAAGLEELWLWEDCFREAGVSAAAAALAWTSRLRVGVGLLPVPLRNVALTAMEAATLERLFPGRLRLGIGHGVLDWMGQVGARVESPMTLLQEHAEALRDLLAGERVTRQGRYVRLDGVALDWPPSAPPELLVGGIGKRTLALAGRVSEGALLVFGLTPAAVAAATGHVATGRAESGRPGAPRVVASLLTATGPGAAERIRGELARWEIAPSDDVAVAGDAEQVAARVRRLADAGATTVVLQPTVDDPDPREFARFAAQEVQPLVGAG</sequence>
<dbReference type="OrthoDB" id="675245at2"/>
<dbReference type="PANTHER" id="PTHR43244">
    <property type="match status" value="1"/>
</dbReference>
<evidence type="ECO:0000313" key="3">
    <source>
        <dbReference type="EMBL" id="RZS87474.1"/>
    </source>
</evidence>
<dbReference type="Gene3D" id="3.20.20.30">
    <property type="entry name" value="Luciferase-like domain"/>
    <property type="match status" value="1"/>
</dbReference>
<gene>
    <name evidence="3" type="ORF">EV189_2905</name>
</gene>
<proteinExistence type="predicted"/>
<feature type="domain" description="Luciferase-like" evidence="2">
    <location>
        <begin position="13"/>
        <end position="223"/>
    </location>
</feature>
<dbReference type="PANTHER" id="PTHR43244:SF1">
    <property type="entry name" value="5,10-METHYLENETETRAHYDROMETHANOPTERIN REDUCTASE"/>
    <property type="match status" value="1"/>
</dbReference>
<name>A0A4Q7NQ64_9ACTN</name>
<dbReference type="InterPro" id="IPR011251">
    <property type="entry name" value="Luciferase-like_dom"/>
</dbReference>
<dbReference type="Pfam" id="PF00296">
    <property type="entry name" value="Bac_luciferase"/>
    <property type="match status" value="1"/>
</dbReference>
<accession>A0A4Q7NQ64</accession>
<dbReference type="EMBL" id="SGXD01000003">
    <property type="protein sequence ID" value="RZS87474.1"/>
    <property type="molecule type" value="Genomic_DNA"/>
</dbReference>
<dbReference type="RefSeq" id="WP_130493589.1">
    <property type="nucleotide sequence ID" value="NZ_SGXD01000003.1"/>
</dbReference>
<dbReference type="Proteomes" id="UP000293638">
    <property type="component" value="Unassembled WGS sequence"/>
</dbReference>
<protein>
    <submittedName>
        <fullName evidence="3">Alkanesulfonate monooxygenase SsuD/methylene tetrahydromethanopterin reductase-like flavin-dependent oxidoreductase (Luciferase family)</fullName>
    </submittedName>
</protein>
<evidence type="ECO:0000259" key="2">
    <source>
        <dbReference type="Pfam" id="PF00296"/>
    </source>
</evidence>
<keyword evidence="4" id="KW-1185">Reference proteome</keyword>
<organism evidence="3 4">
    <name type="scientific">Motilibacter rhizosphaerae</name>
    <dbReference type="NCBI Taxonomy" id="598652"/>
    <lineage>
        <taxon>Bacteria</taxon>
        <taxon>Bacillati</taxon>
        <taxon>Actinomycetota</taxon>
        <taxon>Actinomycetes</taxon>
        <taxon>Motilibacterales</taxon>
        <taxon>Motilibacteraceae</taxon>
        <taxon>Motilibacter</taxon>
    </lineage>
</organism>
<evidence type="ECO:0000313" key="4">
    <source>
        <dbReference type="Proteomes" id="UP000293638"/>
    </source>
</evidence>
<keyword evidence="3" id="KW-0503">Monooxygenase</keyword>
<dbReference type="CDD" id="cd01097">
    <property type="entry name" value="Tetrahydromethanopterin_reductase"/>
    <property type="match status" value="1"/>
</dbReference>
<dbReference type="InterPro" id="IPR050564">
    <property type="entry name" value="F420-G6PD/mer"/>
</dbReference>
<dbReference type="SUPFAM" id="SSF51679">
    <property type="entry name" value="Bacterial luciferase-like"/>
    <property type="match status" value="1"/>
</dbReference>
<dbReference type="InterPro" id="IPR036661">
    <property type="entry name" value="Luciferase-like_sf"/>
</dbReference>
<evidence type="ECO:0000256" key="1">
    <source>
        <dbReference type="ARBA" id="ARBA00023002"/>
    </source>
</evidence>
<dbReference type="GO" id="GO:0004497">
    <property type="term" value="F:monooxygenase activity"/>
    <property type="evidence" value="ECO:0007669"/>
    <property type="project" value="UniProtKB-KW"/>
</dbReference>
<comment type="caution">
    <text evidence="3">The sequence shown here is derived from an EMBL/GenBank/DDBJ whole genome shotgun (WGS) entry which is preliminary data.</text>
</comment>
<dbReference type="AlphaFoldDB" id="A0A4Q7NQ64"/>
<reference evidence="3 4" key="1">
    <citation type="submission" date="2019-02" db="EMBL/GenBank/DDBJ databases">
        <title>Genomic Encyclopedia of Type Strains, Phase IV (KMG-IV): sequencing the most valuable type-strain genomes for metagenomic binning, comparative biology and taxonomic classification.</title>
        <authorList>
            <person name="Goeker M."/>
        </authorList>
    </citation>
    <scope>NUCLEOTIDE SEQUENCE [LARGE SCALE GENOMIC DNA]</scope>
    <source>
        <strain evidence="3 4">DSM 45622</strain>
    </source>
</reference>